<dbReference type="EMBL" id="CAAALY010087291">
    <property type="protein sequence ID" value="VEL27442.1"/>
    <property type="molecule type" value="Genomic_DNA"/>
</dbReference>
<name>A0A3S5AX06_9PLAT</name>
<protein>
    <submittedName>
        <fullName evidence="1">Uncharacterized protein</fullName>
    </submittedName>
</protein>
<comment type="caution">
    <text evidence="1">The sequence shown here is derived from an EMBL/GenBank/DDBJ whole genome shotgun (WGS) entry which is preliminary data.</text>
</comment>
<organism evidence="1 2">
    <name type="scientific">Protopolystoma xenopodis</name>
    <dbReference type="NCBI Taxonomy" id="117903"/>
    <lineage>
        <taxon>Eukaryota</taxon>
        <taxon>Metazoa</taxon>
        <taxon>Spiralia</taxon>
        <taxon>Lophotrochozoa</taxon>
        <taxon>Platyhelminthes</taxon>
        <taxon>Monogenea</taxon>
        <taxon>Polyopisthocotylea</taxon>
        <taxon>Polystomatidea</taxon>
        <taxon>Polystomatidae</taxon>
        <taxon>Protopolystoma</taxon>
    </lineage>
</organism>
<reference evidence="1" key="1">
    <citation type="submission" date="2018-11" db="EMBL/GenBank/DDBJ databases">
        <authorList>
            <consortium name="Pathogen Informatics"/>
        </authorList>
    </citation>
    <scope>NUCLEOTIDE SEQUENCE</scope>
</reference>
<evidence type="ECO:0000313" key="1">
    <source>
        <dbReference type="EMBL" id="VEL27442.1"/>
    </source>
</evidence>
<accession>A0A3S5AX06</accession>
<dbReference type="AlphaFoldDB" id="A0A3S5AX06"/>
<proteinExistence type="predicted"/>
<evidence type="ECO:0000313" key="2">
    <source>
        <dbReference type="Proteomes" id="UP000784294"/>
    </source>
</evidence>
<sequence>MLSTTEFGCDRTLPFCGIPHQLHYPFILSSTWYFRDPSGSSAFGCGATENCTGLPMPRPALRILSYVRTCKTISNLTVSLVSGPPHTHVYVRLPSHLLLVGSTFLDLKPIELPAEFESHGMLFLFCFHFSIFLSSTYLLPHHSQKTLYIYHRGLKKTYLDNYCRFLRPSSHSRIDIVCCMTPTALFRSLI</sequence>
<dbReference type="Proteomes" id="UP000784294">
    <property type="component" value="Unassembled WGS sequence"/>
</dbReference>
<keyword evidence="2" id="KW-1185">Reference proteome</keyword>
<gene>
    <name evidence="1" type="ORF">PXEA_LOCUS20882</name>
</gene>